<dbReference type="GO" id="GO:0044550">
    <property type="term" value="P:secondary metabolite biosynthetic process"/>
    <property type="evidence" value="ECO:0007669"/>
    <property type="project" value="TreeGrafter"/>
</dbReference>
<dbReference type="InterPro" id="IPR036291">
    <property type="entry name" value="NAD(P)-bd_dom_sf"/>
</dbReference>
<dbReference type="GO" id="GO:0006633">
    <property type="term" value="P:fatty acid biosynthetic process"/>
    <property type="evidence" value="ECO:0007669"/>
    <property type="project" value="TreeGrafter"/>
</dbReference>
<dbReference type="SMART" id="SM00822">
    <property type="entry name" value="PKS_KR"/>
    <property type="match status" value="1"/>
</dbReference>
<dbReference type="GO" id="GO:0004312">
    <property type="term" value="F:fatty acid synthase activity"/>
    <property type="evidence" value="ECO:0007669"/>
    <property type="project" value="TreeGrafter"/>
</dbReference>
<dbReference type="AlphaFoldDB" id="A0A1Y1Y9B0"/>
<dbReference type="STRING" id="1231657.A0A1Y1Y9B0"/>
<accession>A0A1Y1Y9B0</accession>
<dbReference type="PANTHER" id="PTHR43775:SF50">
    <property type="entry name" value="HIGHLY REDUCING POLYKETIDE SYNTHASE SRDA"/>
    <property type="match status" value="1"/>
</dbReference>
<reference evidence="2 3" key="1">
    <citation type="submission" date="2016-07" db="EMBL/GenBank/DDBJ databases">
        <title>Pervasive Adenine N6-methylation of Active Genes in Fungi.</title>
        <authorList>
            <consortium name="DOE Joint Genome Institute"/>
            <person name="Mondo S.J."/>
            <person name="Dannebaum R.O."/>
            <person name="Kuo R.C."/>
            <person name="Labutti K."/>
            <person name="Haridas S."/>
            <person name="Kuo A."/>
            <person name="Salamov A."/>
            <person name="Ahrendt S.R."/>
            <person name="Lipzen A."/>
            <person name="Sullivan W."/>
            <person name="Andreopoulos W.B."/>
            <person name="Clum A."/>
            <person name="Lindquist E."/>
            <person name="Daum C."/>
            <person name="Ramamoorthy G.K."/>
            <person name="Gryganskyi A."/>
            <person name="Culley D."/>
            <person name="Magnuson J.K."/>
            <person name="James T.Y."/>
            <person name="O'Malley M.A."/>
            <person name="Stajich J.E."/>
            <person name="Spatafora J.W."/>
            <person name="Visel A."/>
            <person name="Grigoriev I.V."/>
        </authorList>
    </citation>
    <scope>NUCLEOTIDE SEQUENCE [LARGE SCALE GENOMIC DNA]</scope>
    <source>
        <strain evidence="2 3">CBS 115471</strain>
    </source>
</reference>
<dbReference type="OrthoDB" id="3793648at2759"/>
<organism evidence="2 3">
    <name type="scientific">Clohesyomyces aquaticus</name>
    <dbReference type="NCBI Taxonomy" id="1231657"/>
    <lineage>
        <taxon>Eukaryota</taxon>
        <taxon>Fungi</taxon>
        <taxon>Dikarya</taxon>
        <taxon>Ascomycota</taxon>
        <taxon>Pezizomycotina</taxon>
        <taxon>Dothideomycetes</taxon>
        <taxon>Pleosporomycetidae</taxon>
        <taxon>Pleosporales</taxon>
        <taxon>Lindgomycetaceae</taxon>
        <taxon>Clohesyomyces</taxon>
    </lineage>
</organism>
<dbReference type="Gene3D" id="3.40.50.720">
    <property type="entry name" value="NAD(P)-binding Rossmann-like Domain"/>
    <property type="match status" value="1"/>
</dbReference>
<comment type="caution">
    <text evidence="2">The sequence shown here is derived from an EMBL/GenBank/DDBJ whole genome shotgun (WGS) entry which is preliminary data.</text>
</comment>
<feature type="domain" description="Ketoreductase" evidence="1">
    <location>
        <begin position="1"/>
        <end position="84"/>
    </location>
</feature>
<dbReference type="InterPro" id="IPR013968">
    <property type="entry name" value="PKS_KR"/>
</dbReference>
<evidence type="ECO:0000259" key="1">
    <source>
        <dbReference type="SMART" id="SM00822"/>
    </source>
</evidence>
<dbReference type="InterPro" id="IPR057326">
    <property type="entry name" value="KR_dom"/>
</dbReference>
<name>A0A1Y1Y9B0_9PLEO</name>
<gene>
    <name evidence="2" type="ORF">BCR34DRAFT_594449</name>
</gene>
<protein>
    <submittedName>
        <fullName evidence="2">KR domain-domain-containing protein</fullName>
    </submittedName>
</protein>
<dbReference type="Pfam" id="PF08659">
    <property type="entry name" value="KR"/>
    <property type="match status" value="1"/>
</dbReference>
<sequence>MSVDAWHQGIDAQVKGVWNLHKALEGRDQDLDFFLMTSSIAGSIGTARERSYCAANSFLDWFARNRRALGLPATSIGLEMIRDIIDIWLTPEADTEEAPFICGLELLGLERIRQLGFERPTHVLSDPRCGVIAGTFTQAEEQGALDGAGRGANQPGSTLGRLSTLFDSRGILRTVQSDGQAGEQIFEIVEHVVKDKISGLLLLPPHELSSAK</sequence>
<evidence type="ECO:0000313" key="3">
    <source>
        <dbReference type="Proteomes" id="UP000193144"/>
    </source>
</evidence>
<dbReference type="PANTHER" id="PTHR43775">
    <property type="entry name" value="FATTY ACID SYNTHASE"/>
    <property type="match status" value="1"/>
</dbReference>
<evidence type="ECO:0000313" key="2">
    <source>
        <dbReference type="EMBL" id="ORX94326.1"/>
    </source>
</evidence>
<dbReference type="EMBL" id="MCFA01000312">
    <property type="protein sequence ID" value="ORX94326.1"/>
    <property type="molecule type" value="Genomic_DNA"/>
</dbReference>
<proteinExistence type="predicted"/>
<keyword evidence="3" id="KW-1185">Reference proteome</keyword>
<dbReference type="Proteomes" id="UP000193144">
    <property type="component" value="Unassembled WGS sequence"/>
</dbReference>
<dbReference type="InterPro" id="IPR050091">
    <property type="entry name" value="PKS_NRPS_Biosynth_Enz"/>
</dbReference>
<dbReference type="SUPFAM" id="SSF51735">
    <property type="entry name" value="NAD(P)-binding Rossmann-fold domains"/>
    <property type="match status" value="1"/>
</dbReference>